<comment type="similarity">
    <text evidence="1">Belongs to the LysR transcriptional regulatory family.</text>
</comment>
<dbReference type="InterPro" id="IPR005119">
    <property type="entry name" value="LysR_subst-bd"/>
</dbReference>
<dbReference type="Pfam" id="PF03466">
    <property type="entry name" value="LysR_substrate"/>
    <property type="match status" value="1"/>
</dbReference>
<dbReference type="SUPFAM" id="SSF53850">
    <property type="entry name" value="Periplasmic binding protein-like II"/>
    <property type="match status" value="1"/>
</dbReference>
<dbReference type="InterPro" id="IPR036388">
    <property type="entry name" value="WH-like_DNA-bd_sf"/>
</dbReference>
<dbReference type="EMBL" id="JAAQQR010000001">
    <property type="protein sequence ID" value="NID03298.1"/>
    <property type="molecule type" value="Genomic_DNA"/>
</dbReference>
<gene>
    <name evidence="6" type="ORF">HBF26_00255</name>
</gene>
<dbReference type="Gene3D" id="3.40.190.10">
    <property type="entry name" value="Periplasmic binding protein-like II"/>
    <property type="match status" value="2"/>
</dbReference>
<evidence type="ECO:0000259" key="5">
    <source>
        <dbReference type="PROSITE" id="PS50931"/>
    </source>
</evidence>
<dbReference type="PANTHER" id="PTHR30118">
    <property type="entry name" value="HTH-TYPE TRANSCRIPTIONAL REGULATOR LEUO-RELATED"/>
    <property type="match status" value="1"/>
</dbReference>
<dbReference type="InterPro" id="IPR036390">
    <property type="entry name" value="WH_DNA-bd_sf"/>
</dbReference>
<dbReference type="Pfam" id="PF00126">
    <property type="entry name" value="HTH_1"/>
    <property type="match status" value="1"/>
</dbReference>
<dbReference type="RefSeq" id="WP_167121927.1">
    <property type="nucleotide sequence ID" value="NZ_JAAQQR010000001.1"/>
</dbReference>
<name>A0ABX0Q241_9GAMM</name>
<evidence type="ECO:0000313" key="7">
    <source>
        <dbReference type="Proteomes" id="UP001429601"/>
    </source>
</evidence>
<keyword evidence="4" id="KW-0804">Transcription</keyword>
<proteinExistence type="inferred from homology"/>
<organism evidence="6 7">
    <name type="scientific">Luteibacter jiangsuensis</name>
    <dbReference type="NCBI Taxonomy" id="637577"/>
    <lineage>
        <taxon>Bacteria</taxon>
        <taxon>Pseudomonadati</taxon>
        <taxon>Pseudomonadota</taxon>
        <taxon>Gammaproteobacteria</taxon>
        <taxon>Lysobacterales</taxon>
        <taxon>Rhodanobacteraceae</taxon>
        <taxon>Luteibacter</taxon>
    </lineage>
</organism>
<keyword evidence="3" id="KW-0238">DNA-binding</keyword>
<evidence type="ECO:0000256" key="3">
    <source>
        <dbReference type="ARBA" id="ARBA00023125"/>
    </source>
</evidence>
<dbReference type="InterPro" id="IPR050389">
    <property type="entry name" value="LysR-type_TF"/>
</dbReference>
<keyword evidence="2" id="KW-0805">Transcription regulation</keyword>
<dbReference type="Gene3D" id="1.10.10.10">
    <property type="entry name" value="Winged helix-like DNA-binding domain superfamily/Winged helix DNA-binding domain"/>
    <property type="match status" value="1"/>
</dbReference>
<evidence type="ECO:0000256" key="2">
    <source>
        <dbReference type="ARBA" id="ARBA00023015"/>
    </source>
</evidence>
<sequence>MNLKPSDLPLLVSLDVLLEERNVTRAALRLNVTQPALSGHLARLRRLFNDPLLVPSQTGRGMVPTPKAEEMAATLRDALAQIGTLSEFDQTFDPSRDAATFRVAGSFSAIGTFARPLIRSFDAWHNRDLRIAFRVGREDINVLAQFEHGEIDVLLVPSEQIPPSLKARPLVADRFVMVQRAGHPRGRGPLTMAEYCALGHMIVSPIGRLDGLMDQYLAEQGYRRDVVVSAPDGDSIGPVLLTTDLVCTIPLSMVDSVGPGVEAFSIPMDIPNMSVAMAWPERLDKRPAHRWLREQIMTVGQRLDALRRTVDNYLPPSPKPHSRGYN</sequence>
<feature type="domain" description="HTH lysR-type" evidence="5">
    <location>
        <begin position="1"/>
        <end position="65"/>
    </location>
</feature>
<reference evidence="6 7" key="1">
    <citation type="journal article" date="2011" name="Curr. Microbiol.">
        <title>Luteibacter jiangsuensis sp. nov.: a methamidophos-degrading bacterium isolated from a methamidophos-manufacturing factory.</title>
        <authorList>
            <person name="Wang L."/>
            <person name="Wang G.L."/>
            <person name="Li S.P."/>
            <person name="Jiang J.D."/>
        </authorList>
    </citation>
    <scope>NUCLEOTIDE SEQUENCE [LARGE SCALE GENOMIC DNA]</scope>
    <source>
        <strain evidence="6 7">CGMCC 1.10133</strain>
    </source>
</reference>
<keyword evidence="7" id="KW-1185">Reference proteome</keyword>
<dbReference type="CDD" id="cd08417">
    <property type="entry name" value="PBP2_Nitroaromatics_like"/>
    <property type="match status" value="1"/>
</dbReference>
<dbReference type="PROSITE" id="PS50931">
    <property type="entry name" value="HTH_LYSR"/>
    <property type="match status" value="1"/>
</dbReference>
<comment type="caution">
    <text evidence="6">The sequence shown here is derived from an EMBL/GenBank/DDBJ whole genome shotgun (WGS) entry which is preliminary data.</text>
</comment>
<protein>
    <submittedName>
        <fullName evidence="6">LysR family transcriptional regulator</fullName>
    </submittedName>
</protein>
<evidence type="ECO:0000256" key="4">
    <source>
        <dbReference type="ARBA" id="ARBA00023163"/>
    </source>
</evidence>
<dbReference type="InterPro" id="IPR000847">
    <property type="entry name" value="LysR_HTH_N"/>
</dbReference>
<evidence type="ECO:0000256" key="1">
    <source>
        <dbReference type="ARBA" id="ARBA00009437"/>
    </source>
</evidence>
<accession>A0ABX0Q241</accession>
<dbReference type="PANTHER" id="PTHR30118:SF15">
    <property type="entry name" value="TRANSCRIPTIONAL REGULATORY PROTEIN"/>
    <property type="match status" value="1"/>
</dbReference>
<dbReference type="SUPFAM" id="SSF46785">
    <property type="entry name" value="Winged helix' DNA-binding domain"/>
    <property type="match status" value="1"/>
</dbReference>
<evidence type="ECO:0000313" key="6">
    <source>
        <dbReference type="EMBL" id="NID03298.1"/>
    </source>
</evidence>
<dbReference type="Proteomes" id="UP001429601">
    <property type="component" value="Unassembled WGS sequence"/>
</dbReference>
<dbReference type="InterPro" id="IPR037402">
    <property type="entry name" value="YidZ_PBP2"/>
</dbReference>